<dbReference type="InterPro" id="IPR025859">
    <property type="entry name" value="AurF/CmlI"/>
</dbReference>
<protein>
    <submittedName>
        <fullName evidence="1">Diiron oxygenase</fullName>
    </submittedName>
</protein>
<evidence type="ECO:0000313" key="3">
    <source>
        <dbReference type="Proteomes" id="UP000628137"/>
    </source>
</evidence>
<dbReference type="GO" id="GO:0016491">
    <property type="term" value="F:oxidoreductase activity"/>
    <property type="evidence" value="ECO:0007669"/>
    <property type="project" value="InterPro"/>
</dbReference>
<evidence type="ECO:0000313" key="1">
    <source>
        <dbReference type="EMBL" id="MBC3469080.1"/>
    </source>
</evidence>
<dbReference type="InterPro" id="IPR012348">
    <property type="entry name" value="RNR-like"/>
</dbReference>
<dbReference type="Gene3D" id="1.10.620.20">
    <property type="entry name" value="Ribonucleotide Reductase, subunit A"/>
    <property type="match status" value="1"/>
</dbReference>
<keyword evidence="3" id="KW-1185">Reference proteome</keyword>
<gene>
    <name evidence="2" type="ORF">HU738_002945</name>
    <name evidence="1" type="ORF">HU738_00780</name>
</gene>
<name>A0A923K4F5_9PSED</name>
<organism evidence="1">
    <name type="scientific">Pseudomonas vlassakiae</name>
    <dbReference type="NCBI Taxonomy" id="485888"/>
    <lineage>
        <taxon>Bacteria</taxon>
        <taxon>Pseudomonadati</taxon>
        <taxon>Pseudomonadota</taxon>
        <taxon>Gammaproteobacteria</taxon>
        <taxon>Pseudomonadales</taxon>
        <taxon>Pseudomonadaceae</taxon>
        <taxon>Pseudomonas</taxon>
    </lineage>
</organism>
<evidence type="ECO:0000313" key="2">
    <source>
        <dbReference type="EMBL" id="MBV4539996.1"/>
    </source>
</evidence>
<reference evidence="1" key="2">
    <citation type="submission" date="2020-07" db="EMBL/GenBank/DDBJ databases">
        <authorList>
            <person name="Lood C."/>
            <person name="Girard L."/>
        </authorList>
    </citation>
    <scope>NUCLEOTIDE SEQUENCE</scope>
    <source>
        <strain evidence="1">RW4S2</strain>
    </source>
</reference>
<dbReference type="EMBL" id="JABWRP010000001">
    <property type="protein sequence ID" value="MBC3469080.1"/>
    <property type="molecule type" value="Genomic_DNA"/>
</dbReference>
<accession>A0A923K4F5</accession>
<dbReference type="RefSeq" id="WP_186600924.1">
    <property type="nucleotide sequence ID" value="NZ_JABWRP020000002.1"/>
</dbReference>
<proteinExistence type="predicted"/>
<dbReference type="EMBL" id="JABWRP020000002">
    <property type="protein sequence ID" value="MBV4539996.1"/>
    <property type="molecule type" value="Genomic_DNA"/>
</dbReference>
<reference evidence="2" key="3">
    <citation type="submission" date="2021-06" db="EMBL/GenBank/DDBJ databases">
        <title>Updating the genus Pseudomonas: Description of 43 new species and partition of the Pseudomonas putida group.</title>
        <authorList>
            <person name="Girard L."/>
            <person name="Lood C."/>
            <person name="Vandamme P."/>
            <person name="Rokni-Zadeh H."/>
            <person name="Van Noort V."/>
            <person name="Hofte M."/>
            <person name="Lavigne R."/>
            <person name="De Mot R."/>
        </authorList>
    </citation>
    <scope>NUCLEOTIDE SEQUENCE</scope>
    <source>
        <strain evidence="2">RW4S2</strain>
    </source>
</reference>
<reference evidence="1 3" key="1">
    <citation type="journal article" date="2020" name="Microorganisms">
        <title>Reliable Identification of Environmental Pseudomonas Isolates Using the rpoD Gene.</title>
        <authorList>
            <consortium name="The Broad Institute Genome Sequencing Platform"/>
            <person name="Girard L."/>
            <person name="Lood C."/>
            <person name="Rokni-Zadeh H."/>
            <person name="van Noort V."/>
            <person name="Lavigne R."/>
            <person name="De Mot R."/>
        </authorList>
    </citation>
    <scope>NUCLEOTIDE SEQUENCE</scope>
    <source>
        <strain evidence="1 3">RW4S2</strain>
    </source>
</reference>
<dbReference type="Proteomes" id="UP000628137">
    <property type="component" value="Unassembled WGS sequence"/>
</dbReference>
<comment type="caution">
    <text evidence="1">The sequence shown here is derived from an EMBL/GenBank/DDBJ whole genome shotgun (WGS) entry which is preliminary data.</text>
</comment>
<dbReference type="Pfam" id="PF11583">
    <property type="entry name" value="AurF"/>
    <property type="match status" value="1"/>
</dbReference>
<sequence>MSQQKEVSRAVMVFDTWDSTSSVRARPYAYELSGQDFLRADPSLWFPAALMPLMGCPGIESLPLQKVRKLHVSHLLYFLDYTTELEMTIVNKAVNCMVHGELSIHFSVGERCAVLKLYADEGYHALFSKDLAEQIAGYHRLERFRSVRLKHLSRFLARCSGKWEELALFVMAFISETVITRELSLLGQDDLNVPVFSMLRDHLHDEAKHSVFFADCFVKLWGQASAAERDFVVNALLVVVRIFCRPDISFISFQAKDTTLCRERVVNHLRQNWRRRVASTLQLTLKAVRRTDLLSNASYFRQLKNEGWLDE</sequence>
<dbReference type="AlphaFoldDB" id="A0A923K4F5"/>